<evidence type="ECO:0000256" key="1">
    <source>
        <dbReference type="SAM" id="MobiDB-lite"/>
    </source>
</evidence>
<feature type="region of interest" description="Disordered" evidence="1">
    <location>
        <begin position="143"/>
        <end position="219"/>
    </location>
</feature>
<feature type="compositionally biased region" description="Basic and acidic residues" evidence="1">
    <location>
        <begin position="143"/>
        <end position="163"/>
    </location>
</feature>
<dbReference type="Proteomes" id="UP000549394">
    <property type="component" value="Unassembled WGS sequence"/>
</dbReference>
<dbReference type="InterPro" id="IPR027973">
    <property type="entry name" value="FSAF1-like"/>
</dbReference>
<evidence type="ECO:0000313" key="2">
    <source>
        <dbReference type="EMBL" id="CAD5118724.1"/>
    </source>
</evidence>
<sequence>MPKKKKIVKKVKKKFSQKQIEQFKKDLGLGEDTIKHLNEVEEIEKSAKLVNKNAGKKGWASTDVIVYRDPPKKKNKNTKTSRNSNDLSSDDPQINLNNIRREVHAFALKGFDKDKRKDARIRQLVKLGADPPKGPSLNIKELKEKKFHEKQEEKNKKETEKNLGYKISSISAGAMKKRRSKKDKNDIGALDGQVGRHRGGITKLSKRDITSISGKKHKR</sequence>
<dbReference type="PANTHER" id="PTHR28366">
    <property type="entry name" value="CHROMOSOME 1 OPEN READING FRAME 131"/>
    <property type="match status" value="1"/>
</dbReference>
<protein>
    <submittedName>
        <fullName evidence="2">Uncharacterized protein</fullName>
    </submittedName>
</protein>
<dbReference type="InterPro" id="IPR052852">
    <property type="entry name" value="SSU_Processome_Comp"/>
</dbReference>
<dbReference type="AlphaFoldDB" id="A0A7I8VT61"/>
<keyword evidence="3" id="KW-1185">Reference proteome</keyword>
<comment type="caution">
    <text evidence="2">The sequence shown here is derived from an EMBL/GenBank/DDBJ whole genome shotgun (WGS) entry which is preliminary data.</text>
</comment>
<proteinExistence type="predicted"/>
<gene>
    <name evidence="2" type="ORF">DGYR_LOCUS7054</name>
</gene>
<dbReference type="PANTHER" id="PTHR28366:SF1">
    <property type="entry name" value="CHROMOSOME 1 OPEN READING FRAME 131"/>
    <property type="match status" value="1"/>
</dbReference>
<dbReference type="Pfam" id="PF15375">
    <property type="entry name" value="FSAF1"/>
    <property type="match status" value="1"/>
</dbReference>
<organism evidence="2 3">
    <name type="scientific">Dimorphilus gyrociliatus</name>
    <dbReference type="NCBI Taxonomy" id="2664684"/>
    <lineage>
        <taxon>Eukaryota</taxon>
        <taxon>Metazoa</taxon>
        <taxon>Spiralia</taxon>
        <taxon>Lophotrochozoa</taxon>
        <taxon>Annelida</taxon>
        <taxon>Polychaeta</taxon>
        <taxon>Polychaeta incertae sedis</taxon>
        <taxon>Dinophilidae</taxon>
        <taxon>Dimorphilus</taxon>
    </lineage>
</organism>
<evidence type="ECO:0000313" key="3">
    <source>
        <dbReference type="Proteomes" id="UP000549394"/>
    </source>
</evidence>
<name>A0A7I8VT61_9ANNE</name>
<dbReference type="EMBL" id="CAJFCJ010000009">
    <property type="protein sequence ID" value="CAD5118724.1"/>
    <property type="molecule type" value="Genomic_DNA"/>
</dbReference>
<feature type="region of interest" description="Disordered" evidence="1">
    <location>
        <begin position="53"/>
        <end position="96"/>
    </location>
</feature>
<accession>A0A7I8VT61</accession>
<reference evidence="2 3" key="1">
    <citation type="submission" date="2020-08" db="EMBL/GenBank/DDBJ databases">
        <authorList>
            <person name="Hejnol A."/>
        </authorList>
    </citation>
    <scope>NUCLEOTIDE SEQUENCE [LARGE SCALE GENOMIC DNA]</scope>
</reference>
<dbReference type="OrthoDB" id="10067479at2759"/>